<protein>
    <submittedName>
        <fullName evidence="2">Uncharacterized protein</fullName>
    </submittedName>
</protein>
<dbReference type="STRING" id="383372.Rcas_0360"/>
<evidence type="ECO:0000256" key="1">
    <source>
        <dbReference type="SAM" id="Phobius"/>
    </source>
</evidence>
<sequence length="649" mass="74424">MFLDNLSAFVRCMSDHLVITCPYCSKSFLIDPPPSLSGYRVSPEVVSLPYTRDIGRFDPAIGDNAGNWSEVGKDFFKVLDYERIGILRLKPGSIILYKVLRCLYCHCLFDIYANYTPGKTLDEIWPHLFSRKEDGKIRVNPGLVVRQRFLMENPVLLFLLLLFILFISILPRLLLSYGFYDFFRANVGNISIRLIALTAASTMILLVYRIVVIVRDDDRFNELFLLVDVDLLSYWKNYTICRFFGVNQSFLHVNQVTVLSGYPSILILILIWLSSLCVEVHPWGSLVWMEIVLFSLIGFLLGGVLGSIRRSFVSLGRIPGIFYVFRRFFPVSIPSIAGSVSFVLIWSFMNVVDVVKNRGFWDNIDDVLSLCFWVPVVYIISFSTWCVINTVLYVLRGVQKIPMNADPHTEYLSLSVLEDLALNSSYGMGILFLFAITVMIFSLFLYPELHMEWIIEWIRVGLVGIYVTLAIAIGGKIRLILMIATIALYLPIEVGFGITRYPGPLVGSFPFLLEEAFFGRLKIYQYVSFTFVGIFLTMVFVFHSIATLSCFYDIRRRNRDFWLDFYDKLILDVERKLKAPRSGFDVDRGALIQELKNLLDMRKYVADSSISPVRSIYQRVTAVFVLLLTTFAPTLFEIAVVQVLNLPNR</sequence>
<dbReference type="HOGENOM" id="CLU_422032_0_0_0"/>
<feature type="transmembrane region" description="Helical" evidence="1">
    <location>
        <begin position="192"/>
        <end position="211"/>
    </location>
</feature>
<feature type="transmembrane region" description="Helical" evidence="1">
    <location>
        <begin position="479"/>
        <end position="503"/>
    </location>
</feature>
<organism evidence="2 3">
    <name type="scientific">Roseiflexus castenholzii (strain DSM 13941 / HLO8)</name>
    <dbReference type="NCBI Taxonomy" id="383372"/>
    <lineage>
        <taxon>Bacteria</taxon>
        <taxon>Bacillati</taxon>
        <taxon>Chloroflexota</taxon>
        <taxon>Chloroflexia</taxon>
        <taxon>Chloroflexales</taxon>
        <taxon>Roseiflexineae</taxon>
        <taxon>Roseiflexaceae</taxon>
        <taxon>Roseiflexus</taxon>
    </lineage>
</organism>
<feature type="transmembrane region" description="Helical" evidence="1">
    <location>
        <begin position="286"/>
        <end position="308"/>
    </location>
</feature>
<feature type="transmembrane region" description="Helical" evidence="1">
    <location>
        <begin position="453"/>
        <end position="472"/>
    </location>
</feature>
<feature type="transmembrane region" description="Helical" evidence="1">
    <location>
        <begin position="523"/>
        <end position="552"/>
    </location>
</feature>
<dbReference type="EMBL" id="CP000804">
    <property type="protein sequence ID" value="ABU56492.1"/>
    <property type="molecule type" value="Genomic_DNA"/>
</dbReference>
<name>A7NGA5_ROSCS</name>
<accession>A7NGA5</accession>
<feature type="transmembrane region" description="Helical" evidence="1">
    <location>
        <begin position="372"/>
        <end position="395"/>
    </location>
</feature>
<feature type="transmembrane region" description="Helical" evidence="1">
    <location>
        <begin position="155"/>
        <end position="180"/>
    </location>
</feature>
<proteinExistence type="predicted"/>
<dbReference type="KEGG" id="rca:Rcas_0360"/>
<keyword evidence="1" id="KW-0472">Membrane</keyword>
<reference evidence="2 3" key="1">
    <citation type="submission" date="2007-08" db="EMBL/GenBank/DDBJ databases">
        <title>Complete sequence of Roseiflexus castenholzii DSM 13941.</title>
        <authorList>
            <consortium name="US DOE Joint Genome Institute"/>
            <person name="Copeland A."/>
            <person name="Lucas S."/>
            <person name="Lapidus A."/>
            <person name="Barry K."/>
            <person name="Glavina del Rio T."/>
            <person name="Dalin E."/>
            <person name="Tice H."/>
            <person name="Pitluck S."/>
            <person name="Thompson L.S."/>
            <person name="Brettin T."/>
            <person name="Bruce D."/>
            <person name="Detter J.C."/>
            <person name="Han C."/>
            <person name="Tapia R."/>
            <person name="Schmutz J."/>
            <person name="Larimer F."/>
            <person name="Land M."/>
            <person name="Hauser L."/>
            <person name="Kyrpides N."/>
            <person name="Mikhailova N."/>
            <person name="Bryant D.A."/>
            <person name="Hanada S."/>
            <person name="Tsukatani Y."/>
            <person name="Richardson P."/>
        </authorList>
    </citation>
    <scope>NUCLEOTIDE SEQUENCE [LARGE SCALE GENOMIC DNA]</scope>
    <source>
        <strain evidence="3">DSM 13941 / HLO8</strain>
    </source>
</reference>
<feature type="transmembrane region" description="Helical" evidence="1">
    <location>
        <begin position="256"/>
        <end position="274"/>
    </location>
</feature>
<dbReference type="Proteomes" id="UP000000263">
    <property type="component" value="Chromosome"/>
</dbReference>
<feature type="transmembrane region" description="Helical" evidence="1">
    <location>
        <begin position="620"/>
        <end position="644"/>
    </location>
</feature>
<feature type="transmembrane region" description="Helical" evidence="1">
    <location>
        <begin position="426"/>
        <end position="447"/>
    </location>
</feature>
<feature type="transmembrane region" description="Helical" evidence="1">
    <location>
        <begin position="328"/>
        <end position="352"/>
    </location>
</feature>
<evidence type="ECO:0000313" key="3">
    <source>
        <dbReference type="Proteomes" id="UP000000263"/>
    </source>
</evidence>
<evidence type="ECO:0000313" key="2">
    <source>
        <dbReference type="EMBL" id="ABU56492.1"/>
    </source>
</evidence>
<dbReference type="AlphaFoldDB" id="A7NGA5"/>
<gene>
    <name evidence="2" type="ordered locus">Rcas_0360</name>
</gene>
<keyword evidence="1" id="KW-1133">Transmembrane helix</keyword>
<keyword evidence="3" id="KW-1185">Reference proteome</keyword>
<keyword evidence="1" id="KW-0812">Transmembrane</keyword>